<feature type="compositionally biased region" description="Gly residues" evidence="1">
    <location>
        <begin position="143"/>
        <end position="164"/>
    </location>
</feature>
<protein>
    <submittedName>
        <fullName evidence="2">Uncharacterized protein</fullName>
    </submittedName>
</protein>
<comment type="caution">
    <text evidence="2">The sequence shown here is derived from an EMBL/GenBank/DDBJ whole genome shotgun (WGS) entry which is preliminary data.</text>
</comment>
<reference evidence="2" key="1">
    <citation type="submission" date="2020-05" db="EMBL/GenBank/DDBJ databases">
        <title>WGS assembly of Panicum virgatum.</title>
        <authorList>
            <person name="Lovell J.T."/>
            <person name="Jenkins J."/>
            <person name="Shu S."/>
            <person name="Juenger T.E."/>
            <person name="Schmutz J."/>
        </authorList>
    </citation>
    <scope>NUCLEOTIDE SEQUENCE</scope>
    <source>
        <strain evidence="2">AP13</strain>
    </source>
</reference>
<evidence type="ECO:0000313" key="2">
    <source>
        <dbReference type="EMBL" id="KAG2631515.1"/>
    </source>
</evidence>
<dbReference type="EMBL" id="CM029040">
    <property type="protein sequence ID" value="KAG2631515.1"/>
    <property type="molecule type" value="Genomic_DNA"/>
</dbReference>
<keyword evidence="3" id="KW-1185">Reference proteome</keyword>
<name>A0A8T0VAW7_PANVG</name>
<feature type="compositionally biased region" description="Basic residues" evidence="1">
    <location>
        <begin position="73"/>
        <end position="84"/>
    </location>
</feature>
<feature type="region of interest" description="Disordered" evidence="1">
    <location>
        <begin position="55"/>
        <end position="174"/>
    </location>
</feature>
<feature type="non-terminal residue" evidence="2">
    <location>
        <position position="174"/>
    </location>
</feature>
<feature type="compositionally biased region" description="Low complexity" evidence="1">
    <location>
        <begin position="85"/>
        <end position="102"/>
    </location>
</feature>
<accession>A0A8T0VAW7</accession>
<evidence type="ECO:0000256" key="1">
    <source>
        <dbReference type="SAM" id="MobiDB-lite"/>
    </source>
</evidence>
<sequence>MQSWDLYLTFARALKDICARSGRSRRIAAASTTIRSTNGPIRAVGLLMYVRPLRAPQRPPRGAPPERAAGRHPPPRRAHRRRRSLLGWRRIPEIGAPGAARGRPPRRRGGRRRGLVPGAGGPDGSRWWSSGVVRRRRGRGGEGDGGGGRRGRGCGAGGGGGDGSAGEWRPLEWS</sequence>
<evidence type="ECO:0000313" key="3">
    <source>
        <dbReference type="Proteomes" id="UP000823388"/>
    </source>
</evidence>
<dbReference type="Proteomes" id="UP000823388">
    <property type="component" value="Chromosome 2N"/>
</dbReference>
<organism evidence="2 3">
    <name type="scientific">Panicum virgatum</name>
    <name type="common">Blackwell switchgrass</name>
    <dbReference type="NCBI Taxonomy" id="38727"/>
    <lineage>
        <taxon>Eukaryota</taxon>
        <taxon>Viridiplantae</taxon>
        <taxon>Streptophyta</taxon>
        <taxon>Embryophyta</taxon>
        <taxon>Tracheophyta</taxon>
        <taxon>Spermatophyta</taxon>
        <taxon>Magnoliopsida</taxon>
        <taxon>Liliopsida</taxon>
        <taxon>Poales</taxon>
        <taxon>Poaceae</taxon>
        <taxon>PACMAD clade</taxon>
        <taxon>Panicoideae</taxon>
        <taxon>Panicodae</taxon>
        <taxon>Paniceae</taxon>
        <taxon>Panicinae</taxon>
        <taxon>Panicum</taxon>
        <taxon>Panicum sect. Hiantes</taxon>
    </lineage>
</organism>
<gene>
    <name evidence="2" type="ORF">PVAP13_2NG116930</name>
</gene>
<dbReference type="AlphaFoldDB" id="A0A8T0VAW7"/>
<proteinExistence type="predicted"/>
<feature type="compositionally biased region" description="Basic residues" evidence="1">
    <location>
        <begin position="103"/>
        <end position="114"/>
    </location>
</feature>